<protein>
    <submittedName>
        <fullName evidence="1">Uncharacterized protein</fullName>
    </submittedName>
</protein>
<evidence type="ECO:0000313" key="2">
    <source>
        <dbReference type="Proteomes" id="UP000250235"/>
    </source>
</evidence>
<name>A0A2Z7D3A4_9LAMI</name>
<accession>A0A2Z7D3A4</accession>
<dbReference type="OrthoDB" id="1751168at2759"/>
<dbReference type="Proteomes" id="UP000250235">
    <property type="component" value="Unassembled WGS sequence"/>
</dbReference>
<gene>
    <name evidence="1" type="ORF">F511_39656</name>
</gene>
<dbReference type="EMBL" id="KQ989655">
    <property type="protein sequence ID" value="KZV54033.1"/>
    <property type="molecule type" value="Genomic_DNA"/>
</dbReference>
<dbReference type="AlphaFoldDB" id="A0A2Z7D3A4"/>
<evidence type="ECO:0000313" key="1">
    <source>
        <dbReference type="EMBL" id="KZV54033.1"/>
    </source>
</evidence>
<keyword evidence="2" id="KW-1185">Reference proteome</keyword>
<sequence length="345" mass="38676">MAASFLFNAMEVDFESMLAMEHSGMAKMFKSLEDTGLKGFLEASGSIYEAVVLECFANVKVVAGKIVSFIAKMKLTLTKDVFSEAFSIPTEGLVGFLDIPSKTVAEMWMKFSGTDAPLKAPNKNKEMKMEYRLLHDIVAKALCAKGGYFDMVTSEKFDIMVAIIASLQVNWAQHQTKITKKVKYFVDHQADYQLGPTPDIIAEDDAVSKTVGAPEANTETIQGWKHKLLMSLLLVVQKPMWGQLQKIVKQHRALRSLDGLPLLDPKASIARDAANVYLPQITWFEERKFLLTGANPAQPVPSKVLDLEFSTQKEQEQAESQRSAQQEEHVEEIVRQLRMWKGLKL</sequence>
<reference evidence="1 2" key="1">
    <citation type="journal article" date="2015" name="Proc. Natl. Acad. Sci. U.S.A.">
        <title>The resurrection genome of Boea hygrometrica: A blueprint for survival of dehydration.</title>
        <authorList>
            <person name="Xiao L."/>
            <person name="Yang G."/>
            <person name="Zhang L."/>
            <person name="Yang X."/>
            <person name="Zhao S."/>
            <person name="Ji Z."/>
            <person name="Zhou Q."/>
            <person name="Hu M."/>
            <person name="Wang Y."/>
            <person name="Chen M."/>
            <person name="Xu Y."/>
            <person name="Jin H."/>
            <person name="Xiao X."/>
            <person name="Hu G."/>
            <person name="Bao F."/>
            <person name="Hu Y."/>
            <person name="Wan P."/>
            <person name="Li L."/>
            <person name="Deng X."/>
            <person name="Kuang T."/>
            <person name="Xiang C."/>
            <person name="Zhu J.K."/>
            <person name="Oliver M.J."/>
            <person name="He Y."/>
        </authorList>
    </citation>
    <scope>NUCLEOTIDE SEQUENCE [LARGE SCALE GENOMIC DNA]</scope>
    <source>
        <strain evidence="2">cv. XS01</strain>
    </source>
</reference>
<proteinExistence type="predicted"/>
<organism evidence="1 2">
    <name type="scientific">Dorcoceras hygrometricum</name>
    <dbReference type="NCBI Taxonomy" id="472368"/>
    <lineage>
        <taxon>Eukaryota</taxon>
        <taxon>Viridiplantae</taxon>
        <taxon>Streptophyta</taxon>
        <taxon>Embryophyta</taxon>
        <taxon>Tracheophyta</taxon>
        <taxon>Spermatophyta</taxon>
        <taxon>Magnoliopsida</taxon>
        <taxon>eudicotyledons</taxon>
        <taxon>Gunneridae</taxon>
        <taxon>Pentapetalae</taxon>
        <taxon>asterids</taxon>
        <taxon>lamiids</taxon>
        <taxon>Lamiales</taxon>
        <taxon>Gesneriaceae</taxon>
        <taxon>Didymocarpoideae</taxon>
        <taxon>Trichosporeae</taxon>
        <taxon>Loxocarpinae</taxon>
        <taxon>Dorcoceras</taxon>
    </lineage>
</organism>